<organism evidence="3 4">
    <name type="scientific">Hirsutella rhossiliensis</name>
    <dbReference type="NCBI Taxonomy" id="111463"/>
    <lineage>
        <taxon>Eukaryota</taxon>
        <taxon>Fungi</taxon>
        <taxon>Dikarya</taxon>
        <taxon>Ascomycota</taxon>
        <taxon>Pezizomycotina</taxon>
        <taxon>Sordariomycetes</taxon>
        <taxon>Hypocreomycetidae</taxon>
        <taxon>Hypocreales</taxon>
        <taxon>Ophiocordycipitaceae</taxon>
        <taxon>Hirsutella</taxon>
    </lineage>
</organism>
<evidence type="ECO:0000313" key="3">
    <source>
        <dbReference type="EMBL" id="KAH0964326.1"/>
    </source>
</evidence>
<protein>
    <submittedName>
        <fullName evidence="3">Trichodiene synthase (TRI5) domain-containing protein</fullName>
    </submittedName>
</protein>
<comment type="caution">
    <text evidence="3">The sequence shown here is derived from an EMBL/GenBank/DDBJ whole genome shotgun (WGS) entry which is preliminary data.</text>
</comment>
<accession>A0A9P8SKN9</accession>
<dbReference type="OrthoDB" id="2998174at2759"/>
<dbReference type="SUPFAM" id="SSF48576">
    <property type="entry name" value="Terpenoid synthases"/>
    <property type="match status" value="1"/>
</dbReference>
<evidence type="ECO:0000256" key="1">
    <source>
        <dbReference type="ARBA" id="ARBA00007946"/>
    </source>
</evidence>
<dbReference type="InterPro" id="IPR008949">
    <property type="entry name" value="Isoprenoid_synthase_dom_sf"/>
</dbReference>
<keyword evidence="2" id="KW-0456">Lyase</keyword>
<dbReference type="RefSeq" id="XP_044721839.1">
    <property type="nucleotide sequence ID" value="XM_044863225.1"/>
</dbReference>
<dbReference type="InterPro" id="IPR024652">
    <property type="entry name" value="Trichodiene_synth"/>
</dbReference>
<dbReference type="GO" id="GO:0016838">
    <property type="term" value="F:carbon-oxygen lyase activity, acting on phosphates"/>
    <property type="evidence" value="ECO:0007669"/>
    <property type="project" value="InterPro"/>
</dbReference>
<dbReference type="AlphaFoldDB" id="A0A9P8SKN9"/>
<dbReference type="EMBL" id="JAIZPD010000004">
    <property type="protein sequence ID" value="KAH0964326.1"/>
    <property type="molecule type" value="Genomic_DNA"/>
</dbReference>
<keyword evidence="4" id="KW-1185">Reference proteome</keyword>
<evidence type="ECO:0000313" key="4">
    <source>
        <dbReference type="Proteomes" id="UP000824596"/>
    </source>
</evidence>
<dbReference type="Gene3D" id="1.10.600.10">
    <property type="entry name" value="Farnesyl Diphosphate Synthase"/>
    <property type="match status" value="1"/>
</dbReference>
<proteinExistence type="inferred from homology"/>
<gene>
    <name evidence="3" type="ORF">HRG_04754</name>
</gene>
<dbReference type="Proteomes" id="UP000824596">
    <property type="component" value="Unassembled WGS sequence"/>
</dbReference>
<dbReference type="GeneID" id="68353883"/>
<dbReference type="Pfam" id="PF06330">
    <property type="entry name" value="TRI5"/>
    <property type="match status" value="1"/>
</dbReference>
<comment type="similarity">
    <text evidence="1">Belongs to the trichodiene synthase family.</text>
</comment>
<name>A0A9P8SKN9_9HYPO</name>
<evidence type="ECO:0000256" key="2">
    <source>
        <dbReference type="ARBA" id="ARBA00023239"/>
    </source>
</evidence>
<reference evidence="3" key="1">
    <citation type="submission" date="2021-09" db="EMBL/GenBank/DDBJ databases">
        <title>A high-quality genome of the endoparasitic fungus Hirsutella rhossiliensis with a comparison of Hirsutella genomes reveals transposable elements contributing to genome size variation.</title>
        <authorList>
            <person name="Lin R."/>
            <person name="Jiao Y."/>
            <person name="Sun X."/>
            <person name="Ling J."/>
            <person name="Xie B."/>
            <person name="Cheng X."/>
        </authorList>
    </citation>
    <scope>NUCLEOTIDE SEQUENCE</scope>
    <source>
        <strain evidence="3">HR02</strain>
    </source>
</reference>
<sequence>MIVVACYDFCNGIGIESLAKDTNSQLETPGFPDWLRFKTGLSPMYALLALACASDSKLPTCTGGFEKYVQVIPDVILFTNIVNDVISFYKELLAGEKGNYIDMRAQRDDVDVLVAMRTLADEGIRIRERVLIALAGAPEYYANFDAYAKGITHFHTSSPRYRLMELFVSEETACL</sequence>